<proteinExistence type="predicted"/>
<name>A0ABM8RIL9_9BACT</name>
<keyword evidence="1" id="KW-1133">Transmembrane helix</keyword>
<organism evidence="2 3">
    <name type="scientific">Nitrospira defluvii</name>
    <dbReference type="NCBI Taxonomy" id="330214"/>
    <lineage>
        <taxon>Bacteria</taxon>
        <taxon>Pseudomonadati</taxon>
        <taxon>Nitrospirota</taxon>
        <taxon>Nitrospiria</taxon>
        <taxon>Nitrospirales</taxon>
        <taxon>Nitrospiraceae</taxon>
        <taxon>Nitrospira</taxon>
    </lineage>
</organism>
<dbReference type="EMBL" id="CAJNBJ010000016">
    <property type="protein sequence ID" value="CAE6754839.1"/>
    <property type="molecule type" value="Genomic_DNA"/>
</dbReference>
<sequence>MRYSLYFAWVVAVLSICILTTLASFPTLGNGERPQEPRIVAGAEKLRTIKIHRLRCNPFASSCHASKPKPQH</sequence>
<keyword evidence="1" id="KW-0472">Membrane</keyword>
<gene>
    <name evidence="2" type="ORF">NSPZN2_30351</name>
</gene>
<comment type="caution">
    <text evidence="2">The sequence shown here is derived from an EMBL/GenBank/DDBJ whole genome shotgun (WGS) entry which is preliminary data.</text>
</comment>
<keyword evidence="1" id="KW-0812">Transmembrane</keyword>
<evidence type="ECO:0000313" key="2">
    <source>
        <dbReference type="EMBL" id="CAE6754839.1"/>
    </source>
</evidence>
<dbReference type="Proteomes" id="UP000675880">
    <property type="component" value="Unassembled WGS sequence"/>
</dbReference>
<accession>A0ABM8RIL9</accession>
<evidence type="ECO:0000256" key="1">
    <source>
        <dbReference type="SAM" id="Phobius"/>
    </source>
</evidence>
<feature type="transmembrane region" description="Helical" evidence="1">
    <location>
        <begin position="6"/>
        <end position="28"/>
    </location>
</feature>
<keyword evidence="3" id="KW-1185">Reference proteome</keyword>
<evidence type="ECO:0000313" key="3">
    <source>
        <dbReference type="Proteomes" id="UP000675880"/>
    </source>
</evidence>
<dbReference type="RefSeq" id="WP_213042518.1">
    <property type="nucleotide sequence ID" value="NZ_CAJNBJ010000016.1"/>
</dbReference>
<evidence type="ECO:0008006" key="4">
    <source>
        <dbReference type="Google" id="ProtNLM"/>
    </source>
</evidence>
<protein>
    <recommendedName>
        <fullName evidence="4">Secreted protein</fullName>
    </recommendedName>
</protein>
<reference evidence="2 3" key="1">
    <citation type="submission" date="2021-02" db="EMBL/GenBank/DDBJ databases">
        <authorList>
            <person name="Han P."/>
        </authorList>
    </citation>
    <scope>NUCLEOTIDE SEQUENCE [LARGE SCALE GENOMIC DNA]</scope>
    <source>
        <strain evidence="2">Candidatus Nitrospira sp. ZN2</strain>
    </source>
</reference>